<dbReference type="Proteomes" id="UP001331691">
    <property type="component" value="Unassembled WGS sequence"/>
</dbReference>
<evidence type="ECO:0000313" key="1">
    <source>
        <dbReference type="EMBL" id="MEE9657547.1"/>
    </source>
</evidence>
<name>A0AB35XHB5_9ENTR</name>
<dbReference type="EMBL" id="JAZKKV010000004">
    <property type="protein sequence ID" value="MEE9657547.1"/>
    <property type="molecule type" value="Genomic_DNA"/>
</dbReference>
<dbReference type="RefSeq" id="WP_063160676.1">
    <property type="nucleotide sequence ID" value="NZ_JAZKKV010000004.1"/>
</dbReference>
<comment type="caution">
    <text evidence="1">The sequence shown here is derived from an EMBL/GenBank/DDBJ whole genome shotgun (WGS) entry which is preliminary data.</text>
</comment>
<gene>
    <name evidence="1" type="ORF">V4836_26195</name>
</gene>
<dbReference type="AlphaFoldDB" id="A0AB35XHB5"/>
<sequence>MAHPTNVVALIDTDFLANARQLLKNRDQSFTLYEWALKAIRGGQHTNEVEQLIGELINEVHGLNVQLHGRTEQKATA</sequence>
<proteinExistence type="predicted"/>
<protein>
    <submittedName>
        <fullName evidence="1">Uncharacterized protein</fullName>
    </submittedName>
</protein>
<organism evidence="1 2">
    <name type="scientific">Kluyvera ascorbata</name>
    <dbReference type="NCBI Taxonomy" id="51288"/>
    <lineage>
        <taxon>Bacteria</taxon>
        <taxon>Pseudomonadati</taxon>
        <taxon>Pseudomonadota</taxon>
        <taxon>Gammaproteobacteria</taxon>
        <taxon>Enterobacterales</taxon>
        <taxon>Enterobacteriaceae</taxon>
        <taxon>Kluyvera</taxon>
    </lineage>
</organism>
<evidence type="ECO:0000313" key="2">
    <source>
        <dbReference type="Proteomes" id="UP001331691"/>
    </source>
</evidence>
<accession>A0AB35XHB5</accession>
<reference evidence="1 2" key="1">
    <citation type="submission" date="2023-10" db="EMBL/GenBank/DDBJ databases">
        <title>Wastewater isolates of ESBL- and carbapenemase-producing Gram-negative bacteria from New Zealand.</title>
        <authorList>
            <person name="Straub C."/>
            <person name="Weaver L."/>
            <person name="Cornelius A."/>
            <person name="Mcgill E."/>
            <person name="Dyet K."/>
            <person name="White L."/>
            <person name="Pattis I."/>
        </authorList>
    </citation>
    <scope>NUCLEOTIDE SEQUENCE [LARGE SCALE GENOMIC DNA]</scope>
    <source>
        <strain evidence="1 2">ESBL09</strain>
    </source>
</reference>
<keyword evidence="2" id="KW-1185">Reference proteome</keyword>